<dbReference type="InterPro" id="IPR014776">
    <property type="entry name" value="4pyrrole_Mease_sub2"/>
</dbReference>
<keyword evidence="5" id="KW-0949">S-adenosyl-L-methionine</keyword>
<keyword evidence="2" id="KW-0698">rRNA processing</keyword>
<keyword evidence="4" id="KW-0808">Transferase</keyword>
<name>A0ABT7CHX3_9BACT</name>
<accession>A0ABT7CHX3</accession>
<proteinExistence type="predicted"/>
<dbReference type="InterPro" id="IPR035996">
    <property type="entry name" value="4pyrrol_Methylase_sf"/>
</dbReference>
<dbReference type="SUPFAM" id="SSF53790">
    <property type="entry name" value="Tetrapyrrole methylase"/>
    <property type="match status" value="1"/>
</dbReference>
<dbReference type="InterPro" id="IPR014777">
    <property type="entry name" value="4pyrrole_Mease_sub1"/>
</dbReference>
<comment type="caution">
    <text evidence="7">The sequence shown here is derived from an EMBL/GenBank/DDBJ whole genome shotgun (WGS) entry which is preliminary data.</text>
</comment>
<dbReference type="InterPro" id="IPR000878">
    <property type="entry name" value="4pyrrol_Mease"/>
</dbReference>
<evidence type="ECO:0000313" key="7">
    <source>
        <dbReference type="EMBL" id="MDJ1492652.1"/>
    </source>
</evidence>
<dbReference type="Gene3D" id="3.40.1010.10">
    <property type="entry name" value="Cobalt-precorrin-4 Transmethylase, Domain 1"/>
    <property type="match status" value="1"/>
</dbReference>
<dbReference type="InterPro" id="IPR008189">
    <property type="entry name" value="rRNA_ssu_MeTfrase_I"/>
</dbReference>
<evidence type="ECO:0000256" key="5">
    <source>
        <dbReference type="ARBA" id="ARBA00022691"/>
    </source>
</evidence>
<evidence type="ECO:0000313" key="8">
    <source>
        <dbReference type="Proteomes" id="UP001228581"/>
    </source>
</evidence>
<evidence type="ECO:0000256" key="4">
    <source>
        <dbReference type="ARBA" id="ARBA00022679"/>
    </source>
</evidence>
<keyword evidence="1" id="KW-0963">Cytoplasm</keyword>
<dbReference type="PANTHER" id="PTHR46111:SF2">
    <property type="entry name" value="SAM-DEPENDENT METHYLTRANSFERASE"/>
    <property type="match status" value="1"/>
</dbReference>
<dbReference type="EMBL" id="JASJOT010000003">
    <property type="protein sequence ID" value="MDJ1492652.1"/>
    <property type="molecule type" value="Genomic_DNA"/>
</dbReference>
<organism evidence="7 8">
    <name type="scientific">Xanthocytophaga flava</name>
    <dbReference type="NCBI Taxonomy" id="3048013"/>
    <lineage>
        <taxon>Bacteria</taxon>
        <taxon>Pseudomonadati</taxon>
        <taxon>Bacteroidota</taxon>
        <taxon>Cytophagia</taxon>
        <taxon>Cytophagales</taxon>
        <taxon>Rhodocytophagaceae</taxon>
        <taxon>Xanthocytophaga</taxon>
    </lineage>
</organism>
<dbReference type="Proteomes" id="UP001228581">
    <property type="component" value="Unassembled WGS sequence"/>
</dbReference>
<dbReference type="Pfam" id="PF00590">
    <property type="entry name" value="TP_methylase"/>
    <property type="match status" value="1"/>
</dbReference>
<protein>
    <submittedName>
        <fullName evidence="7">SAM-dependent methyltransferase</fullName>
    </submittedName>
</protein>
<dbReference type="CDD" id="cd11649">
    <property type="entry name" value="RsmI_like"/>
    <property type="match status" value="1"/>
</dbReference>
<dbReference type="GO" id="GO:0032259">
    <property type="term" value="P:methylation"/>
    <property type="evidence" value="ECO:0007669"/>
    <property type="project" value="UniProtKB-KW"/>
</dbReference>
<evidence type="ECO:0000256" key="3">
    <source>
        <dbReference type="ARBA" id="ARBA00022603"/>
    </source>
</evidence>
<dbReference type="RefSeq" id="WP_313993774.1">
    <property type="nucleotide sequence ID" value="NZ_JASJOT010000003.1"/>
</dbReference>
<reference evidence="7 8" key="1">
    <citation type="submission" date="2023-05" db="EMBL/GenBank/DDBJ databases">
        <authorList>
            <person name="Zhang X."/>
        </authorList>
    </citation>
    <scope>NUCLEOTIDE SEQUENCE [LARGE SCALE GENOMIC DNA]</scope>
    <source>
        <strain evidence="7 8">DM2B3-1</strain>
    </source>
</reference>
<gene>
    <name evidence="7" type="ORF">QNI19_06890</name>
</gene>
<dbReference type="GO" id="GO:0008168">
    <property type="term" value="F:methyltransferase activity"/>
    <property type="evidence" value="ECO:0007669"/>
    <property type="project" value="UniProtKB-KW"/>
</dbReference>
<dbReference type="Gene3D" id="3.30.950.10">
    <property type="entry name" value="Methyltransferase, Cobalt-precorrin-4 Transmethylase, Domain 2"/>
    <property type="match status" value="1"/>
</dbReference>
<keyword evidence="3 7" id="KW-0489">Methyltransferase</keyword>
<dbReference type="PANTHER" id="PTHR46111">
    <property type="entry name" value="RIBOSOMAL RNA SMALL SUBUNIT METHYLTRANSFERASE I"/>
    <property type="match status" value="1"/>
</dbReference>
<sequence>MNKGKLYLIPTVLAPDTSTRVLSPQIKEVITQLDYFFAEELRTARRFISELQTGRRIESMTFYELNKNTPESETTQQLKIILEGKDAGILSEAGCPGVADPGNVAVRWAHQQGVQVVPLIGPSSILLALMASGMNGQSFVFHGYLPIDQAQRIKSLKNIEKETIQKKQTQIFMETPYRNNSLLKDILQSCQPQTLLCIATQVTAPDEMIVTKTVKQWNADKPDLHKKPTIFLLYA</sequence>
<keyword evidence="8" id="KW-1185">Reference proteome</keyword>
<feature type="domain" description="Tetrapyrrole methylase" evidence="6">
    <location>
        <begin position="22"/>
        <end position="215"/>
    </location>
</feature>
<dbReference type="PIRSF" id="PIRSF005917">
    <property type="entry name" value="MTase_YraL"/>
    <property type="match status" value="1"/>
</dbReference>
<evidence type="ECO:0000256" key="1">
    <source>
        <dbReference type="ARBA" id="ARBA00022490"/>
    </source>
</evidence>
<evidence type="ECO:0000256" key="2">
    <source>
        <dbReference type="ARBA" id="ARBA00022552"/>
    </source>
</evidence>
<evidence type="ECO:0000259" key="6">
    <source>
        <dbReference type="Pfam" id="PF00590"/>
    </source>
</evidence>